<comment type="subcellular location">
    <subcellularLocation>
        <location evidence="11">Cytoplasm</location>
    </subcellularLocation>
</comment>
<dbReference type="InterPro" id="IPR001412">
    <property type="entry name" value="aa-tRNA-synth_I_CS"/>
</dbReference>
<feature type="binding site" evidence="11">
    <location>
        <position position="929"/>
    </location>
    <ligand>
        <name>Zn(2+)</name>
        <dbReference type="ChEBI" id="CHEBI:29105"/>
    </ligand>
</feature>
<dbReference type="InterPro" id="IPR009080">
    <property type="entry name" value="tRNAsynth_Ia_anticodon-bd"/>
</dbReference>
<evidence type="ECO:0000256" key="2">
    <source>
        <dbReference type="ARBA" id="ARBA00022490"/>
    </source>
</evidence>
<dbReference type="CDD" id="cd00818">
    <property type="entry name" value="IleRS_core"/>
    <property type="match status" value="1"/>
</dbReference>
<dbReference type="STRING" id="760154.Sulba_0538"/>
<evidence type="ECO:0000256" key="5">
    <source>
        <dbReference type="ARBA" id="ARBA00022833"/>
    </source>
</evidence>
<dbReference type="Pfam" id="PF08264">
    <property type="entry name" value="Anticodon_1"/>
    <property type="match status" value="1"/>
</dbReference>
<dbReference type="Gene3D" id="1.10.730.20">
    <property type="match status" value="1"/>
</dbReference>
<evidence type="ECO:0000313" key="14">
    <source>
        <dbReference type="EMBL" id="AFL67847.1"/>
    </source>
</evidence>
<dbReference type="EMBL" id="CP003333">
    <property type="protein sequence ID" value="AFL67847.1"/>
    <property type="molecule type" value="Genomic_DNA"/>
</dbReference>
<dbReference type="GO" id="GO:0000049">
    <property type="term" value="F:tRNA binding"/>
    <property type="evidence" value="ECO:0007669"/>
    <property type="project" value="InterPro"/>
</dbReference>
<evidence type="ECO:0000256" key="3">
    <source>
        <dbReference type="ARBA" id="ARBA00022598"/>
    </source>
</evidence>
<comment type="catalytic activity">
    <reaction evidence="10 11">
        <text>tRNA(Ile) + L-isoleucine + ATP = L-isoleucyl-tRNA(Ile) + AMP + diphosphate</text>
        <dbReference type="Rhea" id="RHEA:11060"/>
        <dbReference type="Rhea" id="RHEA-COMP:9666"/>
        <dbReference type="Rhea" id="RHEA-COMP:9695"/>
        <dbReference type="ChEBI" id="CHEBI:30616"/>
        <dbReference type="ChEBI" id="CHEBI:33019"/>
        <dbReference type="ChEBI" id="CHEBI:58045"/>
        <dbReference type="ChEBI" id="CHEBI:78442"/>
        <dbReference type="ChEBI" id="CHEBI:78528"/>
        <dbReference type="ChEBI" id="CHEBI:456215"/>
        <dbReference type="EC" id="6.1.1.5"/>
    </reaction>
</comment>
<accession>I3XV73</accession>
<evidence type="ECO:0000259" key="12">
    <source>
        <dbReference type="Pfam" id="PF00133"/>
    </source>
</evidence>
<keyword evidence="15" id="KW-1185">Reference proteome</keyword>
<dbReference type="Gene3D" id="1.10.10.830">
    <property type="entry name" value="Ile-tRNA synthetase CP2 domain-like"/>
    <property type="match status" value="1"/>
</dbReference>
<feature type="domain" description="Methionyl/Valyl/Leucyl/Isoleucyl-tRNA synthetase anticodon-binding" evidence="13">
    <location>
        <begin position="691"/>
        <end position="842"/>
    </location>
</feature>
<evidence type="ECO:0000256" key="1">
    <source>
        <dbReference type="ARBA" id="ARBA00006887"/>
    </source>
</evidence>
<dbReference type="HAMAP" id="MF_02002">
    <property type="entry name" value="Ile_tRNA_synth_type1"/>
    <property type="match status" value="1"/>
</dbReference>
<dbReference type="Pfam" id="PF00133">
    <property type="entry name" value="tRNA-synt_1"/>
    <property type="match status" value="1"/>
</dbReference>
<dbReference type="GO" id="GO:0005829">
    <property type="term" value="C:cytosol"/>
    <property type="evidence" value="ECO:0007669"/>
    <property type="project" value="TreeGrafter"/>
</dbReference>
<keyword evidence="11" id="KW-0479">Metal-binding</keyword>
<dbReference type="HOGENOM" id="CLU_001493_7_1_7"/>
<dbReference type="Gene3D" id="3.90.740.10">
    <property type="entry name" value="Valyl/Leucyl/Isoleucyl-tRNA synthetase, editing domain"/>
    <property type="match status" value="1"/>
</dbReference>
<evidence type="ECO:0000259" key="13">
    <source>
        <dbReference type="Pfam" id="PF08264"/>
    </source>
</evidence>
<dbReference type="SUPFAM" id="SSF50677">
    <property type="entry name" value="ValRS/IleRS/LeuRS editing domain"/>
    <property type="match status" value="1"/>
</dbReference>
<dbReference type="PATRIC" id="fig|760154.4.peg.534"/>
<reference evidence="14 15" key="1">
    <citation type="submission" date="2012-06" db="EMBL/GenBank/DDBJ databases">
        <title>Complete sequence of Sulfurospirillum barnesii SES-3.</title>
        <authorList>
            <consortium name="US DOE Joint Genome Institute"/>
            <person name="Lucas S."/>
            <person name="Han J."/>
            <person name="Lapidus A."/>
            <person name="Cheng J.-F."/>
            <person name="Goodwin L."/>
            <person name="Pitluck S."/>
            <person name="Peters L."/>
            <person name="Ovchinnikova G."/>
            <person name="Lu M."/>
            <person name="Detter J.C."/>
            <person name="Han C."/>
            <person name="Tapia R."/>
            <person name="Land M."/>
            <person name="Hauser L."/>
            <person name="Kyrpides N."/>
            <person name="Ivanova N."/>
            <person name="Pagani I."/>
            <person name="Stolz J."/>
            <person name="Arkin A."/>
            <person name="Dehal P."/>
            <person name="Oremland R."/>
            <person name="Saltikov C."/>
            <person name="Basu P."/>
            <person name="Hollibaugh J."/>
            <person name="Newman D."/>
            <person name="Stolyar S."/>
            <person name="Hazen T."/>
            <person name="Woyke T."/>
        </authorList>
    </citation>
    <scope>NUCLEOTIDE SEQUENCE [LARGE SCALE GENOMIC DNA]</scope>
    <source>
        <strain evidence="15">ATCC 700032 / DSM 10660 / SES-3</strain>
    </source>
</reference>
<dbReference type="PANTHER" id="PTHR42765">
    <property type="entry name" value="SOLEUCYL-TRNA SYNTHETASE"/>
    <property type="match status" value="1"/>
</dbReference>
<feature type="binding site" evidence="11">
    <location>
        <position position="926"/>
    </location>
    <ligand>
        <name>Zn(2+)</name>
        <dbReference type="ChEBI" id="CHEBI:29105"/>
    </ligand>
</feature>
<dbReference type="GO" id="GO:0004822">
    <property type="term" value="F:isoleucine-tRNA ligase activity"/>
    <property type="evidence" value="ECO:0007669"/>
    <property type="project" value="UniProtKB-UniRule"/>
</dbReference>
<dbReference type="GO" id="GO:0005524">
    <property type="term" value="F:ATP binding"/>
    <property type="evidence" value="ECO:0007669"/>
    <property type="project" value="UniProtKB-UniRule"/>
</dbReference>
<proteinExistence type="inferred from homology"/>
<dbReference type="InterPro" id="IPR014729">
    <property type="entry name" value="Rossmann-like_a/b/a_fold"/>
</dbReference>
<comment type="cofactor">
    <cofactor evidence="11">
        <name>Zn(2+)</name>
        <dbReference type="ChEBI" id="CHEBI:29105"/>
    </cofactor>
    <text evidence="11">Binds 1 zinc ion per subunit.</text>
</comment>
<dbReference type="FunFam" id="3.40.50.620:FF:000092">
    <property type="entry name" value="Isoleucine--tRNA ligase"/>
    <property type="match status" value="1"/>
</dbReference>
<dbReference type="GO" id="GO:0008270">
    <property type="term" value="F:zinc ion binding"/>
    <property type="evidence" value="ECO:0007669"/>
    <property type="project" value="UniProtKB-UniRule"/>
</dbReference>
<keyword evidence="2 11" id="KW-0963">Cytoplasm</keyword>
<evidence type="ECO:0000256" key="7">
    <source>
        <dbReference type="ARBA" id="ARBA00022917"/>
    </source>
</evidence>
<dbReference type="InterPro" id="IPR002300">
    <property type="entry name" value="aa-tRNA-synth_Ia"/>
</dbReference>
<feature type="domain" description="Aminoacyl-tRNA synthetase class Ia" evidence="12">
    <location>
        <begin position="27"/>
        <end position="650"/>
    </location>
</feature>
<dbReference type="Proteomes" id="UP000006176">
    <property type="component" value="Chromosome"/>
</dbReference>
<evidence type="ECO:0000313" key="15">
    <source>
        <dbReference type="Proteomes" id="UP000006176"/>
    </source>
</evidence>
<dbReference type="KEGG" id="sba:Sulba_0538"/>
<dbReference type="InterPro" id="IPR050081">
    <property type="entry name" value="Ile-tRNA_ligase"/>
</dbReference>
<dbReference type="GO" id="GO:0002161">
    <property type="term" value="F:aminoacyl-tRNA deacylase activity"/>
    <property type="evidence" value="ECO:0007669"/>
    <property type="project" value="InterPro"/>
</dbReference>
<feature type="short sequence motif" description="'KMSKS' region" evidence="11">
    <location>
        <begin position="611"/>
        <end position="615"/>
    </location>
</feature>
<dbReference type="RefSeq" id="WP_014768727.1">
    <property type="nucleotide sequence ID" value="NC_018002.1"/>
</dbReference>
<dbReference type="InterPro" id="IPR023585">
    <property type="entry name" value="Ile-tRNA-ligase_type1"/>
</dbReference>
<dbReference type="PRINTS" id="PR00984">
    <property type="entry name" value="TRNASYNTHILE"/>
</dbReference>
<comment type="function">
    <text evidence="9 11">Catalyzes the attachment of isoleucine to tRNA(Ile). As IleRS can inadvertently accommodate and process structurally similar amino acids such as valine, to avoid such errors it has two additional distinct tRNA(Ile)-dependent editing activities. One activity is designated as 'pretransfer' editing and involves the hydrolysis of activated Val-AMP. The other activity is designated 'posttransfer' editing and involves deacylation of mischarged Val-tRNA(Ile).</text>
</comment>
<dbReference type="EC" id="6.1.1.5" evidence="11"/>
<keyword evidence="8 11" id="KW-0030">Aminoacyl-tRNA synthetase</keyword>
<dbReference type="eggNOG" id="COG0060">
    <property type="taxonomic scope" value="Bacteria"/>
</dbReference>
<keyword evidence="5 11" id="KW-0862">Zinc</keyword>
<gene>
    <name evidence="11" type="primary">ileS</name>
    <name evidence="14" type="ordered locus">Sulba_0538</name>
</gene>
<dbReference type="CDD" id="cd07960">
    <property type="entry name" value="Anticodon_Ia_Ile_BEm"/>
    <property type="match status" value="1"/>
</dbReference>
<comment type="similarity">
    <text evidence="1 11">Belongs to the class-I aminoacyl-tRNA synthetase family. IleS type 1 subfamily.</text>
</comment>
<feature type="binding site" evidence="11">
    <location>
        <position position="614"/>
    </location>
    <ligand>
        <name>ATP</name>
        <dbReference type="ChEBI" id="CHEBI:30616"/>
    </ligand>
</feature>
<dbReference type="InterPro" id="IPR013155">
    <property type="entry name" value="M/V/L/I-tRNA-synth_anticd-bd"/>
</dbReference>
<evidence type="ECO:0000256" key="11">
    <source>
        <dbReference type="HAMAP-Rule" id="MF_02002"/>
    </source>
</evidence>
<feature type="binding site" evidence="11">
    <location>
        <position position="911"/>
    </location>
    <ligand>
        <name>Zn(2+)</name>
        <dbReference type="ChEBI" id="CHEBI:29105"/>
    </ligand>
</feature>
<evidence type="ECO:0000256" key="8">
    <source>
        <dbReference type="ARBA" id="ARBA00023146"/>
    </source>
</evidence>
<evidence type="ECO:0000256" key="4">
    <source>
        <dbReference type="ARBA" id="ARBA00022741"/>
    </source>
</evidence>
<name>I3XV73_SULBS</name>
<feature type="short sequence motif" description="'HIGH' region" evidence="11">
    <location>
        <begin position="60"/>
        <end position="70"/>
    </location>
</feature>
<evidence type="ECO:0000256" key="10">
    <source>
        <dbReference type="ARBA" id="ARBA00048359"/>
    </source>
</evidence>
<dbReference type="PANTHER" id="PTHR42765:SF1">
    <property type="entry name" value="ISOLEUCINE--TRNA LIGASE, MITOCHONDRIAL"/>
    <property type="match status" value="1"/>
</dbReference>
<comment type="subunit">
    <text evidence="11">Monomer.</text>
</comment>
<dbReference type="Gene3D" id="3.40.50.620">
    <property type="entry name" value="HUPs"/>
    <property type="match status" value="2"/>
</dbReference>
<dbReference type="InterPro" id="IPR002301">
    <property type="entry name" value="Ile-tRNA-ligase"/>
</dbReference>
<sequence>MDYKETLLLPQTDFPMRGNLPQNEPARYAKWFSKEESAYAKMLHNRQNASKTFILHDGPPYANGHIHIGHALNKILKDVIIKTHYFFGEKVRYVPGWDCHGLPIEQQVEKNLGKEKKDALPKSKIRELCREHARKFIDIQREEFKALGVIGDWDNPYMTMKFKFEADIYRALCGVADKGLLVERSKPVYWSWAARSALAEAEVEYEDKEDYSIFVAFALSPEAKTKLDISSDASVIIWTTTPWTLPANVGISFSPDENYVLTSDGYIVAEPLHVKLLEQGVVKGEIVKTFKASVLENSFAINPLNARSSQLILGNHVTMDGGSGCVHTAPGHGDDDYKVGLRYGLEVVMPVDERGCYDESVVRLGLLPNPESFVGEHIFKCNERILELLGDRLLKCSKFTHSYPFCWRTHQPVIYRATKQWFVAMDEAVDGRESLRKMAMDELGKVRFYPKSGINRLGSMIENRPDWCISRQRDWGVPIAFFRDKTTGKPIFDTKVVEHIANIFEEKGADAWWDLEIAELLVEESGYNPENLEKVMDILDVWFDSGSTWKAVLQSNDYDAGEYPASMYLEGSDQHRGWFQSSLLVSTANNGIAPYAKILTHGFTVDEKGEKMSKSKGNVVAPSDVAKQYGVEILRLWVGTSEYTTDLKISDNILKQISEQYRKIRNTFRFLLANVNDLETIMPIAQMGELDKWILKHAKGVFDEVEAYFREYEFSKGFALLNHFIAVELSGIYLDISKDRLYCNAKNDPLRLSAQSAMALIAEKLMALMAPTLTYTIDEMMEYAPALLKKESVFDLVYTPLPEIKVPRFDESHMMKLREEFFERVDRLKKGGKIKSTLELALVIMSDKLYQDSILTEIDLEDWFTTSQVCMVQENGTAQSLAKSLGTDMGETFGSENGDMVFIVKINGHKCPRCWKYRSKSEEELCHRCHEALNA</sequence>
<keyword evidence="3 11" id="KW-0436">Ligase</keyword>
<keyword evidence="7 11" id="KW-0648">Protein biosynthesis</keyword>
<feature type="binding site" evidence="11">
    <location>
        <position position="914"/>
    </location>
    <ligand>
        <name>Zn(2+)</name>
        <dbReference type="ChEBI" id="CHEBI:29105"/>
    </ligand>
</feature>
<dbReference type="InterPro" id="IPR033708">
    <property type="entry name" value="Anticodon_Ile_BEm"/>
</dbReference>
<evidence type="ECO:0000256" key="9">
    <source>
        <dbReference type="ARBA" id="ARBA00025217"/>
    </source>
</evidence>
<dbReference type="AlphaFoldDB" id="I3XV73"/>
<dbReference type="GO" id="GO:0006428">
    <property type="term" value="P:isoleucyl-tRNA aminoacylation"/>
    <property type="evidence" value="ECO:0007669"/>
    <property type="project" value="UniProtKB-UniRule"/>
</dbReference>
<dbReference type="NCBIfam" id="TIGR00392">
    <property type="entry name" value="ileS"/>
    <property type="match status" value="1"/>
</dbReference>
<dbReference type="PROSITE" id="PS00178">
    <property type="entry name" value="AA_TRNA_LIGASE_I"/>
    <property type="match status" value="1"/>
</dbReference>
<dbReference type="SUPFAM" id="SSF52374">
    <property type="entry name" value="Nucleotidylyl transferase"/>
    <property type="match status" value="1"/>
</dbReference>
<organism evidence="14 15">
    <name type="scientific">Sulfurospirillum barnesii (strain ATCC 700032 / DSM 10660 / SES-3)</name>
    <dbReference type="NCBI Taxonomy" id="760154"/>
    <lineage>
        <taxon>Bacteria</taxon>
        <taxon>Pseudomonadati</taxon>
        <taxon>Campylobacterota</taxon>
        <taxon>Epsilonproteobacteria</taxon>
        <taxon>Campylobacterales</taxon>
        <taxon>Sulfurospirillaceae</taxon>
        <taxon>Sulfurospirillum</taxon>
    </lineage>
</organism>
<keyword evidence="6 11" id="KW-0067">ATP-binding</keyword>
<dbReference type="InterPro" id="IPR009008">
    <property type="entry name" value="Val/Leu/Ile-tRNA-synth_edit"/>
</dbReference>
<dbReference type="SUPFAM" id="SSF47323">
    <property type="entry name" value="Anticodon-binding domain of a subclass of class I aminoacyl-tRNA synthetases"/>
    <property type="match status" value="1"/>
</dbReference>
<feature type="binding site" evidence="11">
    <location>
        <position position="570"/>
    </location>
    <ligand>
        <name>L-isoleucyl-5'-AMP</name>
        <dbReference type="ChEBI" id="CHEBI:178002"/>
    </ligand>
</feature>
<comment type="domain">
    <text evidence="11">IleRS has two distinct active sites: one for aminoacylation and one for editing. The misactivated valine is translocated from the active site to the editing site, which sterically excludes the correctly activated isoleucine. The single editing site contains two valyl binding pockets, one specific for each substrate (Val-AMP or Val-tRNA(Ile)).</text>
</comment>
<evidence type="ECO:0000256" key="6">
    <source>
        <dbReference type="ARBA" id="ARBA00022840"/>
    </source>
</evidence>
<keyword evidence="4 11" id="KW-0547">Nucleotide-binding</keyword>
<dbReference type="OrthoDB" id="9810365at2"/>
<protein>
    <recommendedName>
        <fullName evidence="11">Isoleucine--tRNA ligase</fullName>
        <ecNumber evidence="11">6.1.1.5</ecNumber>
    </recommendedName>
    <alternativeName>
        <fullName evidence="11">Isoleucyl-tRNA synthetase</fullName>
        <shortName evidence="11">IleRS</shortName>
    </alternativeName>
</protein>